<evidence type="ECO:0000313" key="2">
    <source>
        <dbReference type="EMBL" id="KDD71062.1"/>
    </source>
</evidence>
<feature type="transmembrane region" description="Helical" evidence="1">
    <location>
        <begin position="21"/>
        <end position="42"/>
    </location>
</feature>
<name>A0A059L9N6_9PSED</name>
<protein>
    <submittedName>
        <fullName evidence="2">Uncharacterized protein</fullName>
    </submittedName>
</protein>
<feature type="transmembrane region" description="Helical" evidence="1">
    <location>
        <begin position="106"/>
        <end position="131"/>
    </location>
</feature>
<evidence type="ECO:0000313" key="3">
    <source>
        <dbReference type="Proteomes" id="UP000026739"/>
    </source>
</evidence>
<feature type="transmembrane region" description="Helical" evidence="1">
    <location>
        <begin position="54"/>
        <end position="85"/>
    </location>
</feature>
<proteinExistence type="predicted"/>
<dbReference type="Proteomes" id="UP000026739">
    <property type="component" value="Unassembled WGS sequence"/>
</dbReference>
<dbReference type="AlphaFoldDB" id="A0A059L9N6"/>
<keyword evidence="1" id="KW-0472">Membrane</keyword>
<evidence type="ECO:0000256" key="1">
    <source>
        <dbReference type="SAM" id="Phobius"/>
    </source>
</evidence>
<keyword evidence="1" id="KW-1133">Transmembrane helix</keyword>
<gene>
    <name evidence="2" type="ORF">V466_00760</name>
</gene>
<accession>A0A059L9N6</accession>
<feature type="transmembrane region" description="Helical" evidence="1">
    <location>
        <begin position="194"/>
        <end position="217"/>
    </location>
</feature>
<dbReference type="RefSeq" id="WP_033054018.1">
    <property type="nucleotide sequence ID" value="NZ_AZQQ01000058.1"/>
</dbReference>
<comment type="caution">
    <text evidence="2">The sequence shown here is derived from an EMBL/GenBank/DDBJ whole genome shotgun (WGS) entry which is preliminary data.</text>
</comment>
<keyword evidence="1" id="KW-0812">Transmembrane</keyword>
<sequence>MKTVISSLESTAESLLKLTGAALKFSIGLGSACVIIYALRVGHFPQGLTLGDGLLFLLAASCFGVVYAMFVGCLVSLGICFSILTRPVFNFAYEYIKKKTRSTKKMAYELAPFHWGAIPFALLALLLIWGFGRHDNVAFWNLPLLSIALYIFYSVVKAAGAQYRSHERLLNTVIATPEKDALQRSGEAGKAKTAYLACISLIMLLPLLMGGVSGQLMDGAMRMAQVRIEHATVYVKASYNALMPDALVAKEAKVPEGYKAYAGVTVQFKGFGNTTVIAFADGDLKRQLDIPNDQIIVEKKSGE</sequence>
<organism evidence="2 3">
    <name type="scientific">Pseudomonas mandelii PD30</name>
    <dbReference type="NCBI Taxonomy" id="1419583"/>
    <lineage>
        <taxon>Bacteria</taxon>
        <taxon>Pseudomonadati</taxon>
        <taxon>Pseudomonadota</taxon>
        <taxon>Gammaproteobacteria</taxon>
        <taxon>Pseudomonadales</taxon>
        <taxon>Pseudomonadaceae</taxon>
        <taxon>Pseudomonas</taxon>
    </lineage>
</organism>
<dbReference type="EMBL" id="AZQQ01000058">
    <property type="protein sequence ID" value="KDD71062.1"/>
    <property type="molecule type" value="Genomic_DNA"/>
</dbReference>
<dbReference type="eggNOG" id="ENOG5032D5A">
    <property type="taxonomic scope" value="Bacteria"/>
</dbReference>
<feature type="transmembrane region" description="Helical" evidence="1">
    <location>
        <begin position="137"/>
        <end position="156"/>
    </location>
</feature>
<reference evidence="2 3" key="1">
    <citation type="submission" date="2013-12" db="EMBL/GenBank/DDBJ databases">
        <authorList>
            <person name="Formusa P.A."/>
            <person name="Habash M."/>
            <person name="Lee H."/>
            <person name="Trevors J.T."/>
        </authorList>
    </citation>
    <scope>NUCLEOTIDE SEQUENCE [LARGE SCALE GENOMIC DNA]</scope>
    <source>
        <strain evidence="2 3">PD30</strain>
    </source>
</reference>